<evidence type="ECO:0000313" key="4">
    <source>
        <dbReference type="Proteomes" id="UP000326961"/>
    </source>
</evidence>
<evidence type="ECO:0000259" key="1">
    <source>
        <dbReference type="Pfam" id="PF08545"/>
    </source>
</evidence>
<organism evidence="3 4">
    <name type="scientific">Paraclostridium bifermentans</name>
    <name type="common">Clostridium bifermentans</name>
    <dbReference type="NCBI Taxonomy" id="1490"/>
    <lineage>
        <taxon>Bacteria</taxon>
        <taxon>Bacillati</taxon>
        <taxon>Bacillota</taxon>
        <taxon>Clostridia</taxon>
        <taxon>Peptostreptococcales</taxon>
        <taxon>Peptostreptococcaceae</taxon>
        <taxon>Paraclostridium</taxon>
    </lineage>
</organism>
<dbReference type="CDD" id="cd00827">
    <property type="entry name" value="init_cond_enzymes"/>
    <property type="match status" value="1"/>
</dbReference>
<dbReference type="RefSeq" id="WP_150846322.1">
    <property type="nucleotide sequence ID" value="NZ_CP032452.1"/>
</dbReference>
<evidence type="ECO:0000313" key="2">
    <source>
        <dbReference type="EMBL" id="NME09607.1"/>
    </source>
</evidence>
<reference evidence="3 4" key="1">
    <citation type="submission" date="2018-09" db="EMBL/GenBank/DDBJ databases">
        <title>A clostridial neurotoxin that targets Anopheles mosquitoes.</title>
        <authorList>
            <person name="Contreras E."/>
            <person name="Masuyer G."/>
            <person name="Qureshi N."/>
            <person name="Chawla S."/>
            <person name="Lim H.L."/>
            <person name="Chen J."/>
            <person name="Stenmark P."/>
            <person name="Gill S."/>
        </authorList>
    </citation>
    <scope>NUCLEOTIDE SEQUENCE [LARGE SCALE GENOMIC DNA]</scope>
    <source>
        <strain evidence="3 4">Cbm</strain>
    </source>
</reference>
<dbReference type="GO" id="GO:0044550">
    <property type="term" value="P:secondary metabolite biosynthetic process"/>
    <property type="evidence" value="ECO:0007669"/>
    <property type="project" value="TreeGrafter"/>
</dbReference>
<dbReference type="PANTHER" id="PTHR34069">
    <property type="entry name" value="3-OXOACYL-[ACYL-CARRIER-PROTEIN] SYNTHASE 3"/>
    <property type="match status" value="1"/>
</dbReference>
<reference evidence="2 5" key="2">
    <citation type="submission" date="2020-04" db="EMBL/GenBank/DDBJ databases">
        <authorList>
            <person name="Hitch T.C.A."/>
            <person name="Wylensek D."/>
            <person name="Clavel T."/>
        </authorList>
    </citation>
    <scope>NUCLEOTIDE SEQUENCE [LARGE SCALE GENOMIC DNA]</scope>
    <source>
        <strain evidence="2 5">Med78_4-601-WT-2</strain>
    </source>
</reference>
<dbReference type="Gene3D" id="3.40.47.10">
    <property type="match status" value="2"/>
</dbReference>
<evidence type="ECO:0000313" key="3">
    <source>
        <dbReference type="EMBL" id="QEZ68615.1"/>
    </source>
</evidence>
<name>A0A5P3XE55_PARBF</name>
<dbReference type="AlphaFoldDB" id="A0A5P3XE55"/>
<protein>
    <submittedName>
        <fullName evidence="2 3">3-oxoacyl-ACP synthase</fullName>
    </submittedName>
</protein>
<dbReference type="GO" id="GO:0004315">
    <property type="term" value="F:3-oxoacyl-[acyl-carrier-protein] synthase activity"/>
    <property type="evidence" value="ECO:0007669"/>
    <property type="project" value="InterPro"/>
</dbReference>
<dbReference type="InterPro" id="IPR013751">
    <property type="entry name" value="ACP_syn_III_N"/>
</dbReference>
<dbReference type="PANTHER" id="PTHR34069:SF2">
    <property type="entry name" value="BETA-KETOACYL-[ACYL-CARRIER-PROTEIN] SYNTHASE III"/>
    <property type="match status" value="1"/>
</dbReference>
<sequence length="371" mass="42133">MSKHIRMAGVGSYLPGEPIPFDKINEYLGNFEKTPKKIQSWVNRVQPMMKEMLGINYCYYAFDNKTRTFTDDNLTMSVEASKKAIDSANLKPEDIDLIVYGGAYSSQIPPMSTKIQEELGIDLCGEFYIHSNCTSVYKAIKLAHSLLSSGEYKNALVVSSNVASSSFIPEFYNQEVITKDDIFLRWYLCDGAGAMVLKAEEEKATGFYLEDSYIESAGGKKVSAMSNKMPYHWLNPEEVYKKGLQHISQIYLNDMKAFAVDENGKTIFYNALNRMIEKYNIDYSQLGNFVINMPSKFVREYIIDECVELDIERDKFYSAIEDIGYSGPPAAIISIDNLLKESSFKDGDLIFSFVMEVSKFMQAGFTLRYNS</sequence>
<gene>
    <name evidence="3" type="ORF">D4A35_06545</name>
    <name evidence="2" type="ORF">HF875_08740</name>
</gene>
<evidence type="ECO:0000313" key="5">
    <source>
        <dbReference type="Proteomes" id="UP000573963"/>
    </source>
</evidence>
<dbReference type="Pfam" id="PF08545">
    <property type="entry name" value="ACP_syn_III"/>
    <property type="match status" value="1"/>
</dbReference>
<dbReference type="GO" id="GO:0006633">
    <property type="term" value="P:fatty acid biosynthetic process"/>
    <property type="evidence" value="ECO:0007669"/>
    <property type="project" value="InterPro"/>
</dbReference>
<dbReference type="Proteomes" id="UP000573963">
    <property type="component" value="Unassembled WGS sequence"/>
</dbReference>
<dbReference type="EMBL" id="CP032452">
    <property type="protein sequence ID" value="QEZ68615.1"/>
    <property type="molecule type" value="Genomic_DNA"/>
</dbReference>
<proteinExistence type="predicted"/>
<dbReference type="InterPro" id="IPR016039">
    <property type="entry name" value="Thiolase-like"/>
</dbReference>
<feature type="domain" description="Beta-ketoacyl-[acyl-carrier-protein] synthase III N-terminal" evidence="1">
    <location>
        <begin position="129"/>
        <end position="205"/>
    </location>
</feature>
<dbReference type="SUPFAM" id="SSF53901">
    <property type="entry name" value="Thiolase-like"/>
    <property type="match status" value="2"/>
</dbReference>
<dbReference type="EMBL" id="JABAFD010000004">
    <property type="protein sequence ID" value="NME09607.1"/>
    <property type="molecule type" value="Genomic_DNA"/>
</dbReference>
<accession>A0A5P3XE55</accession>
<dbReference type="Proteomes" id="UP000326961">
    <property type="component" value="Chromosome"/>
</dbReference>